<gene>
    <name evidence="3" type="ORF">C7Y72_02755</name>
</gene>
<keyword evidence="2" id="KW-0472">Membrane</keyword>
<proteinExistence type="predicted"/>
<comment type="caution">
    <text evidence="3">The sequence shown here is derived from an EMBL/GenBank/DDBJ whole genome shotgun (WGS) entry which is preliminary data.</text>
</comment>
<keyword evidence="4" id="KW-1185">Reference proteome</keyword>
<dbReference type="PANTHER" id="PTHR38441:SF1">
    <property type="entry name" value="MEMBRANE PROTEIN"/>
    <property type="match status" value="1"/>
</dbReference>
<dbReference type="Proteomes" id="UP000240739">
    <property type="component" value="Unassembled WGS sequence"/>
</dbReference>
<dbReference type="PANTHER" id="PTHR38441">
    <property type="entry name" value="INTEGRAL MEMBRANE PROTEIN-RELATED"/>
    <property type="match status" value="1"/>
</dbReference>
<feature type="transmembrane region" description="Helical" evidence="2">
    <location>
        <begin position="76"/>
        <end position="98"/>
    </location>
</feature>
<keyword evidence="2" id="KW-0812">Transmembrane</keyword>
<evidence type="ECO:0000313" key="4">
    <source>
        <dbReference type="Proteomes" id="UP000240739"/>
    </source>
</evidence>
<reference evidence="3 4" key="1">
    <citation type="submission" date="2018-03" db="EMBL/GenBank/DDBJ databases">
        <title>Aquarubrobacter algicola gen. nov., sp. nov., a novel actinobacterium isolated from shallow eutrophic lake during the end of cyanobacterial harmful algal blooms.</title>
        <authorList>
            <person name="Chun S.J."/>
        </authorList>
    </citation>
    <scope>NUCLEOTIDE SEQUENCE [LARGE SCALE GENOMIC DNA]</scope>
    <source>
        <strain evidence="3 4">Seoho-28</strain>
    </source>
</reference>
<organism evidence="3 4">
    <name type="scientific">Paraconexibacter algicola</name>
    <dbReference type="NCBI Taxonomy" id="2133960"/>
    <lineage>
        <taxon>Bacteria</taxon>
        <taxon>Bacillati</taxon>
        <taxon>Actinomycetota</taxon>
        <taxon>Thermoleophilia</taxon>
        <taxon>Solirubrobacterales</taxon>
        <taxon>Paraconexibacteraceae</taxon>
        <taxon>Paraconexibacter</taxon>
    </lineage>
</organism>
<name>A0A2T4UHC2_9ACTN</name>
<feature type="region of interest" description="Disordered" evidence="1">
    <location>
        <begin position="1"/>
        <end position="21"/>
    </location>
</feature>
<evidence type="ECO:0000256" key="1">
    <source>
        <dbReference type="SAM" id="MobiDB-lite"/>
    </source>
</evidence>
<evidence type="ECO:0000313" key="3">
    <source>
        <dbReference type="EMBL" id="PTL58646.1"/>
    </source>
</evidence>
<dbReference type="InterPro" id="IPR007436">
    <property type="entry name" value="DUF485"/>
</dbReference>
<dbReference type="EMBL" id="PYYB01000001">
    <property type="protein sequence ID" value="PTL58646.1"/>
    <property type="molecule type" value="Genomic_DNA"/>
</dbReference>
<evidence type="ECO:0000256" key="2">
    <source>
        <dbReference type="SAM" id="Phobius"/>
    </source>
</evidence>
<sequence length="131" mass="14400">MSVTTTEGRVDVPTGGPPHEPDWEAIEASPEFRELVAKRRRFVVPATVGFLTWYLAFILLAGYADGFMGESLYQGFTVGYAVALTQFFMVWGLSVAYVRYSERELDPLRDAIAARAEADTRAATVSGGDRA</sequence>
<dbReference type="AlphaFoldDB" id="A0A2T4UHC2"/>
<dbReference type="OrthoDB" id="3543412at2"/>
<protein>
    <submittedName>
        <fullName evidence="3">DUF485 domain-containing protein</fullName>
    </submittedName>
</protein>
<dbReference type="Pfam" id="PF04341">
    <property type="entry name" value="DUF485"/>
    <property type="match status" value="1"/>
</dbReference>
<dbReference type="RefSeq" id="WP_107567083.1">
    <property type="nucleotide sequence ID" value="NZ_PYYB01000001.1"/>
</dbReference>
<keyword evidence="2" id="KW-1133">Transmembrane helix</keyword>
<accession>A0A2T4UHC2</accession>
<feature type="transmembrane region" description="Helical" evidence="2">
    <location>
        <begin position="42"/>
        <end position="64"/>
    </location>
</feature>